<evidence type="ECO:0000256" key="7">
    <source>
        <dbReference type="ARBA" id="ARBA00023136"/>
    </source>
</evidence>
<reference evidence="14" key="1">
    <citation type="submission" date="2023-08" db="EMBL/GenBank/DDBJ databases">
        <title>Dental plaque isolates bound by oral lectin ZG16B.</title>
        <authorList>
            <person name="Ghosh S."/>
        </authorList>
    </citation>
    <scope>NUCLEOTIDE SEQUENCE</scope>
    <source>
        <strain evidence="14">DP3_5B</strain>
    </source>
</reference>
<keyword evidence="7 12" id="KW-0472">Membrane</keyword>
<evidence type="ECO:0000256" key="2">
    <source>
        <dbReference type="ARBA" id="ARBA00022448"/>
    </source>
</evidence>
<dbReference type="Proteomes" id="UP001212217">
    <property type="component" value="Unassembled WGS sequence"/>
</dbReference>
<dbReference type="GO" id="GO:0032977">
    <property type="term" value="F:membrane insertase activity"/>
    <property type="evidence" value="ECO:0007669"/>
    <property type="project" value="InterPro"/>
</dbReference>
<evidence type="ECO:0000259" key="13">
    <source>
        <dbReference type="Pfam" id="PF02096"/>
    </source>
</evidence>
<organism evidence="14 15">
    <name type="scientific">Gemella haemolysans</name>
    <dbReference type="NCBI Taxonomy" id="1379"/>
    <lineage>
        <taxon>Bacteria</taxon>
        <taxon>Bacillati</taxon>
        <taxon>Bacillota</taxon>
        <taxon>Bacilli</taxon>
        <taxon>Bacillales</taxon>
        <taxon>Gemellaceae</taxon>
        <taxon>Gemella</taxon>
    </lineage>
</organism>
<dbReference type="AlphaFoldDB" id="A0AAW6B6L5"/>
<keyword evidence="10" id="KW-0175">Coiled coil</keyword>
<gene>
    <name evidence="14" type="ORF">PNO30_07965</name>
</gene>
<proteinExistence type="inferred from homology"/>
<dbReference type="InterPro" id="IPR047196">
    <property type="entry name" value="YidC_ALB_C"/>
</dbReference>
<feature type="transmembrane region" description="Helical" evidence="12">
    <location>
        <begin position="53"/>
        <end position="73"/>
    </location>
</feature>
<dbReference type="EMBL" id="JAQMFS010000094">
    <property type="protein sequence ID" value="MDB6186694.1"/>
    <property type="molecule type" value="Genomic_DNA"/>
</dbReference>
<dbReference type="PANTHER" id="PTHR12428">
    <property type="entry name" value="OXA1"/>
    <property type="match status" value="1"/>
</dbReference>
<keyword evidence="4 9" id="KW-0812">Transmembrane</keyword>
<evidence type="ECO:0000256" key="9">
    <source>
        <dbReference type="RuleBase" id="RU003945"/>
    </source>
</evidence>
<sequence>MKLKKLSAILLGLLGVVTLSGCSAYDRSGTFYETFVKPMDIFLAKIHEYTGSWGWSIVIITLIIRLLVLPFMLNNYKVQNKARKGQELARPELEVVQKKQKAAKEKEARAISNEEKMQARSELMELQREQMAIMKKYDAMPLSLGGCLPMLIPLPFLTGLFYTLSNPLYSAGIIDSTFLGVFSLGTRSYTLPLIAFAVYAIQTKLQMSLMPTPTQPGQEQMQSQMQMMQWLSPIMITGFSFIVAGAVAVYYIVGGIFMIFQTYLGHALYPPYKPEKQKKQTFDPEKVTLVSNKKKRK</sequence>
<evidence type="ECO:0000256" key="1">
    <source>
        <dbReference type="ARBA" id="ARBA00004651"/>
    </source>
</evidence>
<evidence type="ECO:0000256" key="11">
    <source>
        <dbReference type="SAM" id="MobiDB-lite"/>
    </source>
</evidence>
<dbReference type="PANTHER" id="PTHR12428:SF65">
    <property type="entry name" value="CYTOCHROME C OXIDASE ASSEMBLY PROTEIN COX18, MITOCHONDRIAL"/>
    <property type="match status" value="1"/>
</dbReference>
<evidence type="ECO:0000313" key="15">
    <source>
        <dbReference type="Proteomes" id="UP001212217"/>
    </source>
</evidence>
<comment type="caution">
    <text evidence="14">The sequence shown here is derived from an EMBL/GenBank/DDBJ whole genome shotgun (WGS) entry which is preliminary data.</text>
</comment>
<dbReference type="GO" id="GO:0015031">
    <property type="term" value="P:protein transport"/>
    <property type="evidence" value="ECO:0007669"/>
    <property type="project" value="UniProtKB-KW"/>
</dbReference>
<dbReference type="GO" id="GO:0005886">
    <property type="term" value="C:plasma membrane"/>
    <property type="evidence" value="ECO:0007669"/>
    <property type="project" value="UniProtKB-SubCell"/>
</dbReference>
<dbReference type="PROSITE" id="PS51257">
    <property type="entry name" value="PROKAR_LIPOPROTEIN"/>
    <property type="match status" value="1"/>
</dbReference>
<comment type="similarity">
    <text evidence="9">Belongs to the OXA1/ALB3/YidC family.</text>
</comment>
<dbReference type="NCBIfam" id="TIGR03592">
    <property type="entry name" value="yidC_oxa1_cterm"/>
    <property type="match status" value="1"/>
</dbReference>
<name>A0AAW6B6L5_9BACL</name>
<keyword evidence="5" id="KW-0653">Protein transport</keyword>
<evidence type="ECO:0000256" key="6">
    <source>
        <dbReference type="ARBA" id="ARBA00022989"/>
    </source>
</evidence>
<evidence type="ECO:0000256" key="4">
    <source>
        <dbReference type="ARBA" id="ARBA00022692"/>
    </source>
</evidence>
<keyword evidence="3" id="KW-1003">Cell membrane</keyword>
<dbReference type="RefSeq" id="WP_271965013.1">
    <property type="nucleotide sequence ID" value="NZ_JAQMFS010000094.1"/>
</dbReference>
<dbReference type="CDD" id="cd20070">
    <property type="entry name" value="5TM_YidC_Alb3"/>
    <property type="match status" value="1"/>
</dbReference>
<dbReference type="InterPro" id="IPR028055">
    <property type="entry name" value="YidC/Oxa/ALB_C"/>
</dbReference>
<keyword evidence="2" id="KW-0813">Transport</keyword>
<dbReference type="GO" id="GO:0051205">
    <property type="term" value="P:protein insertion into membrane"/>
    <property type="evidence" value="ECO:0007669"/>
    <property type="project" value="TreeGrafter"/>
</dbReference>
<feature type="compositionally biased region" description="Basic and acidic residues" evidence="11">
    <location>
        <begin position="275"/>
        <end position="286"/>
    </location>
</feature>
<evidence type="ECO:0000256" key="8">
    <source>
        <dbReference type="ARBA" id="ARBA00023186"/>
    </source>
</evidence>
<evidence type="ECO:0000256" key="3">
    <source>
        <dbReference type="ARBA" id="ARBA00022475"/>
    </source>
</evidence>
<evidence type="ECO:0000256" key="10">
    <source>
        <dbReference type="SAM" id="Coils"/>
    </source>
</evidence>
<keyword evidence="6 12" id="KW-1133">Transmembrane helix</keyword>
<keyword evidence="8" id="KW-0143">Chaperone</keyword>
<feature type="coiled-coil region" evidence="10">
    <location>
        <begin position="109"/>
        <end position="136"/>
    </location>
</feature>
<accession>A0AAW6B6L5</accession>
<comment type="subcellular location">
    <subcellularLocation>
        <location evidence="1">Cell membrane</location>
        <topology evidence="1">Multi-pass membrane protein</topology>
    </subcellularLocation>
    <subcellularLocation>
        <location evidence="9">Membrane</location>
        <topology evidence="9">Multi-pass membrane protein</topology>
    </subcellularLocation>
</comment>
<feature type="transmembrane region" description="Helical" evidence="12">
    <location>
        <begin position="142"/>
        <end position="164"/>
    </location>
</feature>
<evidence type="ECO:0000256" key="12">
    <source>
        <dbReference type="SAM" id="Phobius"/>
    </source>
</evidence>
<evidence type="ECO:0000313" key="14">
    <source>
        <dbReference type="EMBL" id="MDB6186694.1"/>
    </source>
</evidence>
<protein>
    <submittedName>
        <fullName evidence="14">Membrane protein insertase YidC</fullName>
    </submittedName>
</protein>
<feature type="region of interest" description="Disordered" evidence="11">
    <location>
        <begin position="275"/>
        <end position="297"/>
    </location>
</feature>
<feature type="domain" description="Membrane insertase YidC/Oxa/ALB C-terminal" evidence="13">
    <location>
        <begin position="53"/>
        <end position="264"/>
    </location>
</feature>
<feature type="transmembrane region" description="Helical" evidence="12">
    <location>
        <begin position="230"/>
        <end position="260"/>
    </location>
</feature>
<evidence type="ECO:0000256" key="5">
    <source>
        <dbReference type="ARBA" id="ARBA00022927"/>
    </source>
</evidence>
<dbReference type="InterPro" id="IPR001708">
    <property type="entry name" value="YidC/ALB3/OXA1/COX18"/>
</dbReference>
<feature type="transmembrane region" description="Helical" evidence="12">
    <location>
        <begin position="176"/>
        <end position="201"/>
    </location>
</feature>
<dbReference type="Pfam" id="PF02096">
    <property type="entry name" value="60KD_IMP"/>
    <property type="match status" value="1"/>
</dbReference>